<dbReference type="InterPro" id="IPR003737">
    <property type="entry name" value="GlcNAc_PI_deacetylase-related"/>
</dbReference>
<protein>
    <submittedName>
        <fullName evidence="1">PIG-L family deacetylase</fullName>
    </submittedName>
</protein>
<dbReference type="Proteomes" id="UP001201020">
    <property type="component" value="Chromosome"/>
</dbReference>
<dbReference type="InterPro" id="IPR024078">
    <property type="entry name" value="LmbE-like_dom_sf"/>
</dbReference>
<dbReference type="Pfam" id="PF02585">
    <property type="entry name" value="PIG-L"/>
    <property type="match status" value="1"/>
</dbReference>
<sequence length="234" mass="27052">MEDINKLNVLAIFAHPDDEVGAIGTLLNHIEEGDNVDILLLTRGENASSFSGTKEEIAKIREKQAKKIENELGLKYHFFDIPDSSVFPSIENAKKVANFIKKHQPDVIITWGQSVQIGVGHPDHRYTHSIVLDAISYARYRNEEDQYPPYRRRISLYTPFHADNVVLPSTWFVDVTKQYDKIMKFFDFYEGAYGVWAVRDYKISSMKLFGRLCDAEYAEAFTKHLWRKASKKLE</sequence>
<accession>A0A9Y1BLC8</accession>
<gene>
    <name evidence="1" type="ORF">K9W45_13570</name>
</gene>
<reference evidence="1" key="1">
    <citation type="journal article" date="2022" name="Nat. Microbiol.">
        <title>Unique mobile elements and scalable gene flow at the prokaryote-eukaryote boundary revealed by circularized Asgard archaea genomes.</title>
        <authorList>
            <person name="Wu F."/>
            <person name="Speth D.R."/>
            <person name="Philosof A."/>
            <person name="Cremiere A."/>
            <person name="Narayanan A."/>
            <person name="Barco R.A."/>
            <person name="Connon S.A."/>
            <person name="Amend J.P."/>
            <person name="Antoshechkin I.A."/>
            <person name="Orphan V.J."/>
        </authorList>
    </citation>
    <scope>NUCLEOTIDE SEQUENCE</scope>
    <source>
        <strain evidence="1">PM71</strain>
    </source>
</reference>
<dbReference type="Gene3D" id="3.40.50.10320">
    <property type="entry name" value="LmbE-like"/>
    <property type="match status" value="1"/>
</dbReference>
<proteinExistence type="predicted"/>
<evidence type="ECO:0000313" key="1">
    <source>
        <dbReference type="EMBL" id="UJG40850.1"/>
    </source>
</evidence>
<dbReference type="AlphaFoldDB" id="A0A9Y1BLC8"/>
<dbReference type="PANTHER" id="PTHR12993">
    <property type="entry name" value="N-ACETYLGLUCOSAMINYL-PHOSPHATIDYLINOSITOL DE-N-ACETYLASE-RELATED"/>
    <property type="match status" value="1"/>
</dbReference>
<organism evidence="1">
    <name type="scientific">Candidatus Heimdallarchaeum aukensis</name>
    <dbReference type="NCBI Taxonomy" id="2876573"/>
    <lineage>
        <taxon>Archaea</taxon>
        <taxon>Promethearchaeati</taxon>
        <taxon>Candidatus Heimdallarchaeota</taxon>
        <taxon>Candidatus Heimdallarchaeia (ex Rinke et al. 2021) (nom. nud.)</taxon>
        <taxon>Candidatus Heimdallarchaeales</taxon>
        <taxon>Candidatus Heimdallarchaeaceae</taxon>
        <taxon>Candidatus Heimdallarchaeum</taxon>
    </lineage>
</organism>
<name>A0A9Y1BLC8_9ARCH</name>
<dbReference type="SUPFAM" id="SSF102588">
    <property type="entry name" value="LmbE-like"/>
    <property type="match status" value="1"/>
</dbReference>
<dbReference type="GO" id="GO:0016811">
    <property type="term" value="F:hydrolase activity, acting on carbon-nitrogen (but not peptide) bonds, in linear amides"/>
    <property type="evidence" value="ECO:0007669"/>
    <property type="project" value="TreeGrafter"/>
</dbReference>
<dbReference type="PANTHER" id="PTHR12993:SF11">
    <property type="entry name" value="N-ACETYLGLUCOSAMINYL-PHOSPHATIDYLINOSITOL DE-N-ACETYLASE"/>
    <property type="match status" value="1"/>
</dbReference>
<dbReference type="EMBL" id="CP084166">
    <property type="protein sequence ID" value="UJG40850.1"/>
    <property type="molecule type" value="Genomic_DNA"/>
</dbReference>